<dbReference type="GO" id="GO:0030245">
    <property type="term" value="P:cellulose catabolic process"/>
    <property type="evidence" value="ECO:0007669"/>
    <property type="project" value="UniProtKB-UniRule"/>
</dbReference>
<proteinExistence type="predicted"/>
<evidence type="ECO:0000256" key="9">
    <source>
        <dbReference type="SAM" id="MobiDB-lite"/>
    </source>
</evidence>
<dbReference type="GO" id="GO:0008061">
    <property type="term" value="F:chitin binding"/>
    <property type="evidence" value="ECO:0007669"/>
    <property type="project" value="UniProtKB-UniRule"/>
</dbReference>
<feature type="chain" id="PRO_5028956042" description="AA9 family lytic polysaccharide monooxygenase" evidence="10">
    <location>
        <begin position="19"/>
        <end position="521"/>
    </location>
</feature>
<dbReference type="Proteomes" id="UP000481288">
    <property type="component" value="Unassembled WGS sequence"/>
</dbReference>
<dbReference type="Gene3D" id="3.30.60.10">
    <property type="entry name" value="Endochitinase-like"/>
    <property type="match status" value="1"/>
</dbReference>
<feature type="compositionally biased region" description="Low complexity" evidence="9">
    <location>
        <begin position="362"/>
        <end position="402"/>
    </location>
</feature>
<gene>
    <name evidence="12" type="primary">eglD_0</name>
    <name evidence="12" type="ORF">LCER1_G007202</name>
</gene>
<comment type="domain">
    <text evidence="8">Has a modular structure: an endo-beta-1,4-glucanase catalytic module at the N-terminus, a linker rich in serines and threonines, and a C-terminal carbohydrate-binding module (CBM).</text>
</comment>
<dbReference type="CDD" id="cd11618">
    <property type="entry name" value="ChtBD1_1"/>
    <property type="match status" value="1"/>
</dbReference>
<evidence type="ECO:0000256" key="6">
    <source>
        <dbReference type="ARBA" id="ARBA00023180"/>
    </source>
</evidence>
<keyword evidence="8" id="KW-0136">Cellulose degradation</keyword>
<dbReference type="GO" id="GO:0030248">
    <property type="term" value="F:cellulose binding"/>
    <property type="evidence" value="ECO:0007669"/>
    <property type="project" value="UniProtKB-UniRule"/>
</dbReference>
<evidence type="ECO:0000256" key="10">
    <source>
        <dbReference type="SAM" id="SignalP"/>
    </source>
</evidence>
<evidence type="ECO:0000256" key="2">
    <source>
        <dbReference type="ARBA" id="ARBA00004613"/>
    </source>
</evidence>
<dbReference type="PANTHER" id="PTHR33353">
    <property type="entry name" value="PUTATIVE (AFU_ORTHOLOGUE AFUA_1G12560)-RELATED"/>
    <property type="match status" value="1"/>
</dbReference>
<feature type="disulfide bond" evidence="7">
    <location>
        <begin position="426"/>
        <end position="441"/>
    </location>
</feature>
<keyword evidence="4 7" id="KW-0147">Chitin-binding</keyword>
<accession>A0A7D8UNU7</accession>
<protein>
    <recommendedName>
        <fullName evidence="8">AA9 family lytic polysaccharide monooxygenase</fullName>
        <ecNumber evidence="8">1.14.99.56</ecNumber>
    </recommendedName>
    <alternativeName>
        <fullName evidence="8">Endo-beta-1,4-glucanase</fullName>
    </alternativeName>
    <alternativeName>
        <fullName evidence="8">Glycosyl hydrolase 61 family protein</fullName>
    </alternativeName>
</protein>
<reference evidence="12 13" key="1">
    <citation type="submission" date="2018-05" db="EMBL/GenBank/DDBJ databases">
        <title>Whole genome sequencing for identification of molecular markers to develop diagnostic detection tools for the regulated plant pathogen Lachnellula willkommii.</title>
        <authorList>
            <person name="Giroux E."/>
            <person name="Bilodeau G."/>
        </authorList>
    </citation>
    <scope>NUCLEOTIDE SEQUENCE [LARGE SCALE GENOMIC DNA]</scope>
    <source>
        <strain evidence="12 13">CBS 625.97</strain>
    </source>
</reference>
<dbReference type="Gene3D" id="2.70.50.70">
    <property type="match status" value="1"/>
</dbReference>
<dbReference type="PROSITE" id="PS50941">
    <property type="entry name" value="CHIT_BIND_I_2"/>
    <property type="match status" value="1"/>
</dbReference>
<comment type="function">
    <text evidence="8">Lytic polysaccharide monooxygenase (LMPO) that depolymerizes crystalline and amorphous polysaccharides via the oxidation of scissile alpha- or beta-(1-4)-glycosidic bonds, yielding C1 and/or C4 oxidation products. Catalysis by LPMOs requires the reduction of the active-site copper from Cu(II) to Cu(I) by a reducing agent and H(2)O(2) or O(2) as a cosubstrate.</text>
</comment>
<feature type="disulfide bond" evidence="7">
    <location>
        <begin position="440"/>
        <end position="454"/>
    </location>
</feature>
<keyword evidence="5 7" id="KW-1015">Disulfide bond</keyword>
<name>A0A7D8UNU7_9HELO</name>
<dbReference type="GO" id="GO:0005576">
    <property type="term" value="C:extracellular region"/>
    <property type="evidence" value="ECO:0007669"/>
    <property type="project" value="UniProtKB-SubCell"/>
</dbReference>
<evidence type="ECO:0000313" key="12">
    <source>
        <dbReference type="EMBL" id="TVY53676.1"/>
    </source>
</evidence>
<evidence type="ECO:0000256" key="8">
    <source>
        <dbReference type="RuleBase" id="RU368122"/>
    </source>
</evidence>
<comment type="cofactor">
    <cofactor evidence="1">
        <name>Cu(2+)</name>
        <dbReference type="ChEBI" id="CHEBI:29036"/>
    </cofactor>
</comment>
<evidence type="ECO:0000313" key="13">
    <source>
        <dbReference type="Proteomes" id="UP000481288"/>
    </source>
</evidence>
<comment type="caution">
    <text evidence="12">The sequence shown here is derived from an EMBL/GenBank/DDBJ whole genome shotgun (WGS) entry which is preliminary data.</text>
</comment>
<dbReference type="InterPro" id="IPR001002">
    <property type="entry name" value="Chitin-bd_1"/>
</dbReference>
<dbReference type="CDD" id="cd21175">
    <property type="entry name" value="LPMO_AA9"/>
    <property type="match status" value="1"/>
</dbReference>
<dbReference type="EMBL" id="QGMG01000426">
    <property type="protein sequence ID" value="TVY53676.1"/>
    <property type="molecule type" value="Genomic_DNA"/>
</dbReference>
<evidence type="ECO:0000256" key="7">
    <source>
        <dbReference type="PROSITE-ProRule" id="PRU00261"/>
    </source>
</evidence>
<evidence type="ECO:0000256" key="5">
    <source>
        <dbReference type="ARBA" id="ARBA00023157"/>
    </source>
</evidence>
<dbReference type="AlphaFoldDB" id="A0A7D8UNU7"/>
<dbReference type="PANTHER" id="PTHR33353:SF32">
    <property type="entry name" value="ENDO-BETA-1,4-GLUCANASE D"/>
    <property type="match status" value="1"/>
</dbReference>
<comment type="catalytic activity">
    <reaction evidence="8">
        <text>[(1-&gt;4)-beta-D-glucosyl]n+m + reduced acceptor + O2 = 4-dehydro-beta-D-glucosyl-[(1-&gt;4)-beta-D-glucosyl]n-1 + [(1-&gt;4)-beta-D-glucosyl]m + acceptor + H2O.</text>
        <dbReference type="EC" id="1.14.99.56"/>
    </reaction>
</comment>
<dbReference type="EC" id="1.14.99.56" evidence="8"/>
<keyword evidence="8" id="KW-0119">Carbohydrate metabolism</keyword>
<feature type="domain" description="Chitin-binding type-1" evidence="11">
    <location>
        <begin position="423"/>
        <end position="467"/>
    </location>
</feature>
<keyword evidence="13" id="KW-1185">Reference proteome</keyword>
<evidence type="ECO:0000259" key="11">
    <source>
        <dbReference type="PROSITE" id="PS50941"/>
    </source>
</evidence>
<keyword evidence="8" id="KW-0624">Polysaccharide degradation</keyword>
<dbReference type="Pfam" id="PF03443">
    <property type="entry name" value="AA9"/>
    <property type="match status" value="1"/>
</dbReference>
<keyword evidence="6" id="KW-0325">Glycoprotein</keyword>
<feature type="signal peptide" evidence="10">
    <location>
        <begin position="1"/>
        <end position="18"/>
    </location>
</feature>
<evidence type="ECO:0000256" key="3">
    <source>
        <dbReference type="ARBA" id="ARBA00022525"/>
    </source>
</evidence>
<evidence type="ECO:0000256" key="1">
    <source>
        <dbReference type="ARBA" id="ARBA00001973"/>
    </source>
</evidence>
<comment type="caution">
    <text evidence="7">Lacks conserved residue(s) required for the propagation of feature annotation.</text>
</comment>
<sequence>MRILTLSYALAALQMGTAHTVFTTLFINDANQSPGTCVRMPMTPNKATFPINDLKSDDMACGYNGTAGVARVCSIPQAAKLDFLFVEYADNSQPGAIDTSHKGPCAVYMKRVESAIQDKAIGDGWFKIWEDAYDAVTSQWCTEKLMKNNGMLSVKVPENLAGGYYLIRPELLALHQADKSPPNPQFYLGCAQIFLNSTATSLPMDTVKIPGYVEPTNPAVLFNIYIPKWPYPALGPALYNGSNSVEVKPINRQTEGLLPYNFVVTNANWWALELDPYSTSDGCKNASKVCFDLTSQCYNSAPPTGSSGCRLWEAKCNGVRDACNAGNFNGPPQKNKVLMPGPPGSTKSARYFSVLDEILTTPSTTAAQTPGPSSPSSQTPSTTTAQTPGPSSSSTQTPSTTAVPIPEPSSSTSQPPAMKVSLDGHCGGAQTCKGSAFGDCCSKHGWCGKAVEYCGYNCLADYGTCLGQYKFAREDAHRRRQRSHGWARGHGWARSNGWAKGHGWEFANEWEDVPEWENGGF</sequence>
<dbReference type="InterPro" id="IPR049892">
    <property type="entry name" value="AA9"/>
</dbReference>
<comment type="subcellular location">
    <subcellularLocation>
        <location evidence="2 8">Secreted</location>
    </subcellularLocation>
</comment>
<dbReference type="InterPro" id="IPR036861">
    <property type="entry name" value="Endochitinase-like_sf"/>
</dbReference>
<dbReference type="InterPro" id="IPR005103">
    <property type="entry name" value="AA9_LPMO"/>
</dbReference>
<keyword evidence="3 8" id="KW-0964">Secreted</keyword>
<feature type="region of interest" description="Disordered" evidence="9">
    <location>
        <begin position="362"/>
        <end position="418"/>
    </location>
</feature>
<dbReference type="OrthoDB" id="5985073at2759"/>
<organism evidence="12 13">
    <name type="scientific">Lachnellula cervina</name>
    <dbReference type="NCBI Taxonomy" id="1316786"/>
    <lineage>
        <taxon>Eukaryota</taxon>
        <taxon>Fungi</taxon>
        <taxon>Dikarya</taxon>
        <taxon>Ascomycota</taxon>
        <taxon>Pezizomycotina</taxon>
        <taxon>Leotiomycetes</taxon>
        <taxon>Helotiales</taxon>
        <taxon>Lachnaceae</taxon>
        <taxon>Lachnellula</taxon>
    </lineage>
</organism>
<dbReference type="SUPFAM" id="SSF57016">
    <property type="entry name" value="Plant lectins/antimicrobial peptides"/>
    <property type="match status" value="1"/>
</dbReference>
<evidence type="ECO:0000256" key="4">
    <source>
        <dbReference type="ARBA" id="ARBA00022669"/>
    </source>
</evidence>
<dbReference type="GO" id="GO:0008810">
    <property type="term" value="F:cellulase activity"/>
    <property type="evidence" value="ECO:0007669"/>
    <property type="project" value="UniProtKB-UniRule"/>
</dbReference>
<keyword evidence="10" id="KW-0732">Signal</keyword>